<organism evidence="1 2">
    <name type="scientific">Halarchaeum nitratireducens</name>
    <dbReference type="NCBI Taxonomy" id="489913"/>
    <lineage>
        <taxon>Archaea</taxon>
        <taxon>Methanobacteriati</taxon>
        <taxon>Methanobacteriota</taxon>
        <taxon>Stenosarchaea group</taxon>
        <taxon>Halobacteria</taxon>
        <taxon>Halobacteriales</taxon>
        <taxon>Halobacteriaceae</taxon>
    </lineage>
</organism>
<dbReference type="InterPro" id="IPR058819">
    <property type="entry name" value="UvrD_dom-like"/>
</dbReference>
<dbReference type="Pfam" id="PF26510">
    <property type="entry name" value="Halo_UvrD_like"/>
    <property type="match status" value="1"/>
</dbReference>
<name>A0A830GAY4_9EURY</name>
<comment type="caution">
    <text evidence="1">The sequence shown here is derived from an EMBL/GenBank/DDBJ whole genome shotgun (WGS) entry which is preliminary data.</text>
</comment>
<dbReference type="InterPro" id="IPR027417">
    <property type="entry name" value="P-loop_NTPase"/>
</dbReference>
<accession>A0A830GAY4</accession>
<evidence type="ECO:0000313" key="1">
    <source>
        <dbReference type="EMBL" id="GGN16359.1"/>
    </source>
</evidence>
<proteinExistence type="predicted"/>
<dbReference type="AlphaFoldDB" id="A0A830GAY4"/>
<protein>
    <submittedName>
        <fullName evidence="1">Uncharacterized protein</fullName>
    </submittedName>
</protein>
<gene>
    <name evidence="1" type="ORF">GCM10009021_16170</name>
</gene>
<dbReference type="SUPFAM" id="SSF52540">
    <property type="entry name" value="P-loop containing nucleoside triphosphate hydrolases"/>
    <property type="match status" value="1"/>
</dbReference>
<keyword evidence="2" id="KW-1185">Reference proteome</keyword>
<reference evidence="1 2" key="1">
    <citation type="journal article" date="2019" name="Int. J. Syst. Evol. Microbiol.">
        <title>The Global Catalogue of Microorganisms (GCM) 10K type strain sequencing project: providing services to taxonomists for standard genome sequencing and annotation.</title>
        <authorList>
            <consortium name="The Broad Institute Genomics Platform"/>
            <consortium name="The Broad Institute Genome Sequencing Center for Infectious Disease"/>
            <person name="Wu L."/>
            <person name="Ma J."/>
        </authorList>
    </citation>
    <scope>NUCLEOTIDE SEQUENCE [LARGE SCALE GENOMIC DNA]</scope>
    <source>
        <strain evidence="1 2">JCM 16331</strain>
    </source>
</reference>
<evidence type="ECO:0000313" key="2">
    <source>
        <dbReference type="Proteomes" id="UP000608850"/>
    </source>
</evidence>
<dbReference type="OrthoDB" id="291190at2157"/>
<dbReference type="EMBL" id="BMOQ01000004">
    <property type="protein sequence ID" value="GGN16359.1"/>
    <property type="molecule type" value="Genomic_DNA"/>
</dbReference>
<dbReference type="Proteomes" id="UP000608850">
    <property type="component" value="Unassembled WGS sequence"/>
</dbReference>
<dbReference type="RefSeq" id="WP_188878244.1">
    <property type="nucleotide sequence ID" value="NZ_BMOQ01000004.1"/>
</dbReference>
<sequence length="700" mass="73291">MTDADSGSRDDRTASLTVHVGTAATLLDRAMRRAAATDLVLTPERLHKRNLKRALAERSRPRSSLRLASPGDVARDVRTHAVDRGALDRADRLRLLERVLDDGSVAGDPLRVVVGPDLAAHADAIEAAREELTTVAGGAGERRDALDTVASALPDAAARETRALLDGLDGIEAALAERADRPVSTAAALRAARDAIVRSDGAAWTDAYPGIERLSLAGVSTVESPLLDLLGAVAAYTDTDVHCVLRAGTGPRIAERLASRLAAGPAVDGADVTVADAPTGGLDPAVPVAEVVAPTRRTEARAAMAAVDALLERGAAVADVAVVARDVDRYERALTRAGREYGRHLSVWTQLAVTETRPYRVLSACVALLDATSDEGEGEITPADLFAPFDVEWVPPRADRGRVWPLDHGDVAVVRRALADDSGDVETWRRRLDALDPATDGEAAARAGVRRLLAWAETHAGAPRPETVEPTLGPVLDACERVVLPAVRDADTSDLGATSRGARALSRSRDLLGEVRAKYGDWCGRGYVEASWAAVADVLDALVTTRPGRREHDNAERIDVLDATDAWVRTVPYVVAVGFVDGEWPERPSGAFPPAFRDAVVAGDGGPGGGAALGVRGAWTEARERDHLADAVGAAGAGLVCTRFATGADGVTAYRSPFLAEVAPDAPVVDGEDLSSLLAADRRVPDALAGVLGAAGEAGR</sequence>